<evidence type="ECO:0000313" key="2">
    <source>
        <dbReference type="Proteomes" id="UP000198825"/>
    </source>
</evidence>
<proteinExistence type="predicted"/>
<accession>A0A1H2N4G4</accession>
<name>A0A1H2N4G4_9ACTN</name>
<dbReference type="STRING" id="546874.SAMN04488544_3322"/>
<gene>
    <name evidence="1" type="ORF">SAMN04488544_3322</name>
</gene>
<organism evidence="1 2">
    <name type="scientific">Microlunatus sagamiharensis</name>
    <dbReference type="NCBI Taxonomy" id="546874"/>
    <lineage>
        <taxon>Bacteria</taxon>
        <taxon>Bacillati</taxon>
        <taxon>Actinomycetota</taxon>
        <taxon>Actinomycetes</taxon>
        <taxon>Propionibacteriales</taxon>
        <taxon>Propionibacteriaceae</taxon>
        <taxon>Microlunatus</taxon>
    </lineage>
</organism>
<dbReference type="InterPro" id="IPR027417">
    <property type="entry name" value="P-loop_NTPase"/>
</dbReference>
<reference evidence="2" key="1">
    <citation type="submission" date="2016-10" db="EMBL/GenBank/DDBJ databases">
        <authorList>
            <person name="Varghese N."/>
            <person name="Submissions S."/>
        </authorList>
    </citation>
    <scope>NUCLEOTIDE SEQUENCE [LARGE SCALE GENOMIC DNA]</scope>
    <source>
        <strain evidence="2">DSM 21743</strain>
    </source>
</reference>
<dbReference type="RefSeq" id="WP_091076776.1">
    <property type="nucleotide sequence ID" value="NZ_LT629799.1"/>
</dbReference>
<dbReference type="OrthoDB" id="9773982at2"/>
<keyword evidence="2" id="KW-1185">Reference proteome</keyword>
<dbReference type="Gene3D" id="3.40.50.300">
    <property type="entry name" value="P-loop containing nucleotide triphosphate hydrolases"/>
    <property type="match status" value="1"/>
</dbReference>
<dbReference type="Proteomes" id="UP000198825">
    <property type="component" value="Chromosome I"/>
</dbReference>
<dbReference type="SUPFAM" id="SSF52540">
    <property type="entry name" value="P-loop containing nucleoside triphosphate hydrolases"/>
    <property type="match status" value="1"/>
</dbReference>
<sequence length="339" mass="35948">MSSRIDDELEQVLAAGAAAYQFTSGGSFILDADPNPRPLWGIDDQVLLSSGEALIIAGGQGTGKTTLAQQLALGRCGFPEYAELLGFPVAPGKRRTLYLAMDRPQQAARSFRRMVGEAWRSELDARLAVWPGPPPYDMARHPAILLRLCEQAGADTVVVDSLKDAAIGLTDDEVGAGYNRARQTAIASGVEVIELHHQRKSVSGKGGETTGIDDLYGSTWLPSGAGSVLLLTGNPGDPVVGVRHLKQPASEVGPLQIVHDHGAGRSQVWHAADLVVLAKQPGGITAQDAASALFDTDKPSPAEREKARRRLERLVSAGSLMVLDHGDKTSSKAARWEAA</sequence>
<dbReference type="EMBL" id="LT629799">
    <property type="protein sequence ID" value="SDV00463.1"/>
    <property type="molecule type" value="Genomic_DNA"/>
</dbReference>
<evidence type="ECO:0000313" key="1">
    <source>
        <dbReference type="EMBL" id="SDV00463.1"/>
    </source>
</evidence>
<dbReference type="Pfam" id="PF13481">
    <property type="entry name" value="AAA_25"/>
    <property type="match status" value="1"/>
</dbReference>
<protein>
    <submittedName>
        <fullName evidence="1">AAA domain-containing protein</fullName>
    </submittedName>
</protein>
<dbReference type="AlphaFoldDB" id="A0A1H2N4G4"/>